<dbReference type="SUPFAM" id="SSF52091">
    <property type="entry name" value="SpoIIaa-like"/>
    <property type="match status" value="1"/>
</dbReference>
<dbReference type="SMART" id="SM00065">
    <property type="entry name" value="GAF"/>
    <property type="match status" value="1"/>
</dbReference>
<dbReference type="Pfam" id="PF01590">
    <property type="entry name" value="GAF"/>
    <property type="match status" value="1"/>
</dbReference>
<sequence length="1676" mass="182920">MGSTSGTLGLDSTFEAIEEIAPGKEHVWVRARRKDDGTSWILEMTGHELPSSREIALLRHEHEILEELAAIPGVLHSTGLVRVGRRWALAFPGVAGRPLRDALRHGRLPQKTALRVVVSVCEVLAAVHEKGIVHKDINPDHIFYDPATGAVHLSHFGIAGRIGAKLAGAVAAQSLEGTLAYVSPEQTGRTGRPLGRTSDLYSLGVTLYELLTGALPFTSTDPLHLVHSHIARTPTPPHELDADIPEVVSAIVSKLLAKEADARYQSASGLAADLVECLLQLDERGELQPFPLGQHDRRRTFTGASRLYGRAREVEALREAFGRASRKGAELVLVAGYAGIGKSALVQELYPDVALAHGYFVAGKCDQYNRNQPFSAVSQALRDLLRQVMAERPAEVETLRHSLAAVLGANAALVVPLLPEIEGILGPQPEVLTLGPSESQNRFDQVLQALLSVFCRPEHPLSLFLDDLQWADAASIRLLRLWLTDPGRSHLLLLGAYREQEVDAAHPLRQTLDALRRDGARVTEIHLEPLSCDDVTSLLADGLELPPDAVAKLAEHVAQKTLGNPFFVNQLVLAMIHDGDLAWSEAAGAWQWDLEAIAARSVSDDVAELVAAELGRLPADTLRVLRLAACIGHQFDLGALSLVAALPPAELAVALRSAVHAGFVQTLDAREGGAHEASRYRFLHDRIQQGAYLMIPEPERPRVHLDIGRALRARGGLDAKGALFSVVGHLNRAVKLLASAEEKLDLARLDLAAGRNAKTSTAYAYAVELLRVGLGLLPADAWTTEYTLTRDLHAACAESEYLAGHFDEAEALFEAGLRHAQDEVERAALESVRLRLYQVAGRYAEGMVLATAALRRLGVELPETAEEANAQIAAEIEQIPAGMAGRSIEELLTAPRMTDPRDRAVITLLVDSAPCAYIGRPALFPLVALRMLNFSLRHGNAEASCYAYSIYGFMRIVMFGDVASGVRFSEMSLRLNEQLGDKRLRGTLLHLHGDHIQFWQRHMRDDLPVLESAFTACQEVGDAVYAGYLAFETPWQHYEIGTPLPDLLRMCEGFVTFARRTHNRPVELTIQLEREYFRALTGAAVGETSLAGPVFDEADALAQIHAASFGCGIAFHHILRLLQAYTFGKPAEALAELAHIQPVLGAVMAMPIEATLALYVALAHLALGGEEHLEAARKEEERLAAWATHGRDNFRHKWLLVRAERARVEGRLGDAVALFDEAIDEAQRGAFLQYEALGHELAAGCLRQLGSGRAASVYVAEAIDAYERWGANAKVEDLRGRFGDVARWQRISQPAGRLRFPSDAGGLDIQALLRASSAISSELLLEHALDRVMRTILACAGAQRGALVLEREGALRLEALASLEPDEVRVKLDAPLEARDDLAQSVIRYTSRLGEPLLLTDPAIDPRFCDDPYLRRRAPRSLLCLVLKQRGRRFGVLLLEHFEARDAFPAERAELVQILSVQAAGAIENALLYASLEDKTRELAAHGKLLAREVEERTAELRAASARTEEQAEVLRAQSERLERELAERCQAEREREALHREVLRAQEDRLAELSTPLIPLTKGVLVMPIIGSVDKARARQILEAALAGAHAASARLVLLDLTGLRSVDTAVVSTFVETARALALLGTETVLTGIRGEVAQVLVGLDADFRGITTRSSLEGGIEHALRRTGAAFRR</sequence>
<dbReference type="OrthoDB" id="134712at2"/>
<dbReference type="EMBL" id="SSMQ01000059">
    <property type="protein sequence ID" value="TKC99218.1"/>
    <property type="molecule type" value="Genomic_DNA"/>
</dbReference>
<evidence type="ECO:0000313" key="5">
    <source>
        <dbReference type="Proteomes" id="UP000309215"/>
    </source>
</evidence>
<proteinExistence type="predicted"/>
<feature type="domain" description="STAS" evidence="3">
    <location>
        <begin position="1555"/>
        <end position="1666"/>
    </location>
</feature>
<dbReference type="PROSITE" id="PS50011">
    <property type="entry name" value="PROTEIN_KINASE_DOM"/>
    <property type="match status" value="1"/>
</dbReference>
<evidence type="ECO:0000259" key="2">
    <source>
        <dbReference type="PROSITE" id="PS50011"/>
    </source>
</evidence>
<keyword evidence="5" id="KW-1185">Reference proteome</keyword>
<dbReference type="InterPro" id="IPR041664">
    <property type="entry name" value="AAA_16"/>
</dbReference>
<feature type="domain" description="Protein kinase" evidence="2">
    <location>
        <begin position="14"/>
        <end position="275"/>
    </location>
</feature>
<protein>
    <submittedName>
        <fullName evidence="4">GAF domain-containing protein</fullName>
    </submittedName>
</protein>
<dbReference type="InterPro" id="IPR053159">
    <property type="entry name" value="Hybrid_Histidine_Kinase"/>
</dbReference>
<dbReference type="InterPro" id="IPR011009">
    <property type="entry name" value="Kinase-like_dom_sf"/>
</dbReference>
<dbReference type="InterPro" id="IPR029016">
    <property type="entry name" value="GAF-like_dom_sf"/>
</dbReference>
<dbReference type="CDD" id="cd14014">
    <property type="entry name" value="STKc_PknB_like"/>
    <property type="match status" value="1"/>
</dbReference>
<dbReference type="GO" id="GO:0004672">
    <property type="term" value="F:protein kinase activity"/>
    <property type="evidence" value="ECO:0007669"/>
    <property type="project" value="InterPro"/>
</dbReference>
<accession>A0A4U1IXI0</accession>
<dbReference type="InterPro" id="IPR000719">
    <property type="entry name" value="Prot_kinase_dom"/>
</dbReference>
<dbReference type="Gene3D" id="3.30.750.24">
    <property type="entry name" value="STAS domain"/>
    <property type="match status" value="1"/>
</dbReference>
<dbReference type="GO" id="GO:0005524">
    <property type="term" value="F:ATP binding"/>
    <property type="evidence" value="ECO:0007669"/>
    <property type="project" value="InterPro"/>
</dbReference>
<name>A0A4U1IXI0_9BACT</name>
<dbReference type="Gene3D" id="1.10.510.10">
    <property type="entry name" value="Transferase(Phosphotransferase) domain 1"/>
    <property type="match status" value="1"/>
</dbReference>
<evidence type="ECO:0000259" key="3">
    <source>
        <dbReference type="PROSITE" id="PS50801"/>
    </source>
</evidence>
<dbReference type="CDD" id="cd07041">
    <property type="entry name" value="STAS_RsbR_RsbS_like"/>
    <property type="match status" value="1"/>
</dbReference>
<dbReference type="Pfam" id="PF00069">
    <property type="entry name" value="Pkinase"/>
    <property type="match status" value="1"/>
</dbReference>
<dbReference type="SMART" id="SM00220">
    <property type="entry name" value="S_TKc"/>
    <property type="match status" value="1"/>
</dbReference>
<reference evidence="4 5" key="1">
    <citation type="submission" date="2019-04" db="EMBL/GenBank/DDBJ databases">
        <authorList>
            <person name="Li Y."/>
            <person name="Wang J."/>
        </authorList>
    </citation>
    <scope>NUCLEOTIDE SEQUENCE [LARGE SCALE GENOMIC DNA]</scope>
    <source>
        <strain evidence="4 5">DSM 14668</strain>
    </source>
</reference>
<evidence type="ECO:0000256" key="1">
    <source>
        <dbReference type="SAM" id="Coils"/>
    </source>
</evidence>
<dbReference type="Pfam" id="PF13191">
    <property type="entry name" value="AAA_16"/>
    <property type="match status" value="1"/>
</dbReference>
<dbReference type="SUPFAM" id="SSF56112">
    <property type="entry name" value="Protein kinase-like (PK-like)"/>
    <property type="match status" value="1"/>
</dbReference>
<dbReference type="RefSeq" id="WP_136934144.1">
    <property type="nucleotide sequence ID" value="NZ_SSMQ01000059.1"/>
</dbReference>
<evidence type="ECO:0000313" key="4">
    <source>
        <dbReference type="EMBL" id="TKC99218.1"/>
    </source>
</evidence>
<comment type="caution">
    <text evidence="4">The sequence shown here is derived from an EMBL/GenBank/DDBJ whole genome shotgun (WGS) entry which is preliminary data.</text>
</comment>
<dbReference type="SUPFAM" id="SSF52540">
    <property type="entry name" value="P-loop containing nucleoside triphosphate hydrolases"/>
    <property type="match status" value="1"/>
</dbReference>
<dbReference type="Gene3D" id="3.30.450.40">
    <property type="match status" value="1"/>
</dbReference>
<dbReference type="InterPro" id="IPR002645">
    <property type="entry name" value="STAS_dom"/>
</dbReference>
<dbReference type="Gene3D" id="3.40.50.300">
    <property type="entry name" value="P-loop containing nucleotide triphosphate hydrolases"/>
    <property type="match status" value="1"/>
</dbReference>
<keyword evidence="1" id="KW-0175">Coiled coil</keyword>
<organism evidence="4 5">
    <name type="scientific">Polyangium fumosum</name>
    <dbReference type="NCBI Taxonomy" id="889272"/>
    <lineage>
        <taxon>Bacteria</taxon>
        <taxon>Pseudomonadati</taxon>
        <taxon>Myxococcota</taxon>
        <taxon>Polyangia</taxon>
        <taxon>Polyangiales</taxon>
        <taxon>Polyangiaceae</taxon>
        <taxon>Polyangium</taxon>
    </lineage>
</organism>
<feature type="coiled-coil region" evidence="1">
    <location>
        <begin position="1491"/>
        <end position="1532"/>
    </location>
</feature>
<gene>
    <name evidence="4" type="ORF">E8A74_38745</name>
</gene>
<dbReference type="Pfam" id="PF01740">
    <property type="entry name" value="STAS"/>
    <property type="match status" value="1"/>
</dbReference>
<dbReference type="InterPro" id="IPR027417">
    <property type="entry name" value="P-loop_NTPase"/>
</dbReference>
<dbReference type="Proteomes" id="UP000309215">
    <property type="component" value="Unassembled WGS sequence"/>
</dbReference>
<dbReference type="PANTHER" id="PTHR43642">
    <property type="entry name" value="HYBRID SIGNAL TRANSDUCTION HISTIDINE KINASE G"/>
    <property type="match status" value="1"/>
</dbReference>
<dbReference type="InterPro" id="IPR036513">
    <property type="entry name" value="STAS_dom_sf"/>
</dbReference>
<dbReference type="SUPFAM" id="SSF55781">
    <property type="entry name" value="GAF domain-like"/>
    <property type="match status" value="1"/>
</dbReference>
<dbReference type="PROSITE" id="PS50801">
    <property type="entry name" value="STAS"/>
    <property type="match status" value="1"/>
</dbReference>
<dbReference type="PANTHER" id="PTHR43642:SF1">
    <property type="entry name" value="HYBRID SIGNAL TRANSDUCTION HISTIDINE KINASE G"/>
    <property type="match status" value="1"/>
</dbReference>
<dbReference type="InterPro" id="IPR003018">
    <property type="entry name" value="GAF"/>
</dbReference>